<dbReference type="AlphaFoldDB" id="A0A1F5EA07"/>
<evidence type="ECO:0000313" key="6">
    <source>
        <dbReference type="Proteomes" id="UP000178583"/>
    </source>
</evidence>
<evidence type="ECO:0000256" key="3">
    <source>
        <dbReference type="ARBA" id="ARBA00023125"/>
    </source>
</evidence>
<dbReference type="Pfam" id="PF01367">
    <property type="entry name" value="5_3_exonuc"/>
    <property type="match status" value="1"/>
</dbReference>
<dbReference type="InterPro" id="IPR002421">
    <property type="entry name" value="5-3_exonuclease"/>
</dbReference>
<dbReference type="Proteomes" id="UP000178583">
    <property type="component" value="Unassembled WGS sequence"/>
</dbReference>
<dbReference type="Pfam" id="PF02739">
    <property type="entry name" value="5_3_exonuc_N"/>
    <property type="match status" value="1"/>
</dbReference>
<name>A0A1F5EA07_9BACT</name>
<dbReference type="FunFam" id="1.10.150.20:FF:000003">
    <property type="entry name" value="DNA polymerase I"/>
    <property type="match status" value="1"/>
</dbReference>
<dbReference type="InterPro" id="IPR036279">
    <property type="entry name" value="5-3_exonuclease_C_sf"/>
</dbReference>
<dbReference type="InterPro" id="IPR008918">
    <property type="entry name" value="HhH2"/>
</dbReference>
<dbReference type="PANTHER" id="PTHR42646">
    <property type="entry name" value="FLAP ENDONUCLEASE XNI"/>
    <property type="match status" value="1"/>
</dbReference>
<dbReference type="STRING" id="1797472.A2215_00090"/>
<dbReference type="GO" id="GO:0008409">
    <property type="term" value="F:5'-3' exonuclease activity"/>
    <property type="evidence" value="ECO:0007669"/>
    <property type="project" value="InterPro"/>
</dbReference>
<dbReference type="CDD" id="cd09898">
    <property type="entry name" value="H3TH_53EXO"/>
    <property type="match status" value="1"/>
</dbReference>
<dbReference type="InterPro" id="IPR020046">
    <property type="entry name" value="5-3_exonucl_a-hlix_arch_N"/>
</dbReference>
<evidence type="ECO:0000256" key="1">
    <source>
        <dbReference type="ARBA" id="ARBA00022722"/>
    </source>
</evidence>
<evidence type="ECO:0000313" key="5">
    <source>
        <dbReference type="EMBL" id="OGD64084.1"/>
    </source>
</evidence>
<protein>
    <recommendedName>
        <fullName evidence="4">5'-3' exonuclease domain-containing protein</fullName>
    </recommendedName>
</protein>
<dbReference type="GO" id="GO:0003677">
    <property type="term" value="F:DNA binding"/>
    <property type="evidence" value="ECO:0007669"/>
    <property type="project" value="UniProtKB-KW"/>
</dbReference>
<evidence type="ECO:0000259" key="4">
    <source>
        <dbReference type="SMART" id="SM00475"/>
    </source>
</evidence>
<keyword evidence="3" id="KW-0238">DNA-binding</keyword>
<dbReference type="PANTHER" id="PTHR42646:SF2">
    <property type="entry name" value="5'-3' EXONUCLEASE FAMILY PROTEIN"/>
    <property type="match status" value="1"/>
</dbReference>
<dbReference type="GO" id="GO:0033567">
    <property type="term" value="P:DNA replication, Okazaki fragment processing"/>
    <property type="evidence" value="ECO:0007669"/>
    <property type="project" value="InterPro"/>
</dbReference>
<dbReference type="Gene3D" id="1.10.150.20">
    <property type="entry name" value="5' to 3' exonuclease, C-terminal subdomain"/>
    <property type="match status" value="1"/>
</dbReference>
<dbReference type="InterPro" id="IPR038969">
    <property type="entry name" value="FEN"/>
</dbReference>
<feature type="domain" description="5'-3' exonuclease" evidence="4">
    <location>
        <begin position="1"/>
        <end position="278"/>
    </location>
</feature>
<keyword evidence="1" id="KW-0540">Nuclease</keyword>
<organism evidence="5 6">
    <name type="scientific">Candidatus Berkelbacteria bacterium RIFOXYA2_FULL_43_10</name>
    <dbReference type="NCBI Taxonomy" id="1797472"/>
    <lineage>
        <taxon>Bacteria</taxon>
        <taxon>Candidatus Berkelbacteria</taxon>
    </lineage>
</organism>
<reference evidence="5 6" key="1">
    <citation type="journal article" date="2016" name="Nat. Commun.">
        <title>Thousands of microbial genomes shed light on interconnected biogeochemical processes in an aquifer system.</title>
        <authorList>
            <person name="Anantharaman K."/>
            <person name="Brown C.T."/>
            <person name="Hug L.A."/>
            <person name="Sharon I."/>
            <person name="Castelle C.J."/>
            <person name="Probst A.J."/>
            <person name="Thomas B.C."/>
            <person name="Singh A."/>
            <person name="Wilkins M.J."/>
            <person name="Karaoz U."/>
            <person name="Brodie E.L."/>
            <person name="Williams K.H."/>
            <person name="Hubbard S.S."/>
            <person name="Banfield J.F."/>
        </authorList>
    </citation>
    <scope>NUCLEOTIDE SEQUENCE [LARGE SCALE GENOMIC DNA]</scope>
</reference>
<dbReference type="EMBL" id="MEZY01000023">
    <property type="protein sequence ID" value="OGD64084.1"/>
    <property type="molecule type" value="Genomic_DNA"/>
</dbReference>
<dbReference type="SMART" id="SM00475">
    <property type="entry name" value="53EXOc"/>
    <property type="match status" value="1"/>
</dbReference>
<dbReference type="SMART" id="SM00279">
    <property type="entry name" value="HhH2"/>
    <property type="match status" value="1"/>
</dbReference>
<comment type="caution">
    <text evidence="5">The sequence shown here is derived from an EMBL/GenBank/DDBJ whole genome shotgun (WGS) entry which is preliminary data.</text>
</comment>
<dbReference type="SUPFAM" id="SSF88723">
    <property type="entry name" value="PIN domain-like"/>
    <property type="match status" value="1"/>
</dbReference>
<dbReference type="InterPro" id="IPR020045">
    <property type="entry name" value="DNA_polI_H3TH"/>
</dbReference>
<dbReference type="Gene3D" id="3.40.50.1010">
    <property type="entry name" value="5'-nuclease"/>
    <property type="match status" value="1"/>
</dbReference>
<dbReference type="CDD" id="cd09859">
    <property type="entry name" value="PIN_53EXO"/>
    <property type="match status" value="1"/>
</dbReference>
<gene>
    <name evidence="5" type="ORF">A2215_00090</name>
</gene>
<proteinExistence type="predicted"/>
<dbReference type="InterPro" id="IPR029060">
    <property type="entry name" value="PIN-like_dom_sf"/>
</dbReference>
<evidence type="ECO:0000256" key="2">
    <source>
        <dbReference type="ARBA" id="ARBA00022801"/>
    </source>
</evidence>
<dbReference type="SUPFAM" id="SSF47807">
    <property type="entry name" value="5' to 3' exonuclease, C-terminal subdomain"/>
    <property type="match status" value="1"/>
</dbReference>
<keyword evidence="2" id="KW-0378">Hydrolase</keyword>
<accession>A0A1F5EA07</accession>
<dbReference type="GO" id="GO:0017108">
    <property type="term" value="F:5'-flap endonuclease activity"/>
    <property type="evidence" value="ECO:0007669"/>
    <property type="project" value="InterPro"/>
</dbReference>
<sequence>METLVLIDSNAIIHRAYHALPKNMSTSRGELTNVVYGFATTLIKVLEDLKPEYIGASFDMRGPTFRHEVYQDYKATRVKADQELYDQIPRVKELLNTMNIPIYEKEGFEADDVLGTIAQKVQSEKRKAKNNGIEIYVISGDKDIFQLVNGNVKVYNLKKGLSQTQIVDRESIKKEYDLDPEDFIDLKALAGDSSDNIPGVPGIGPKTATSLIQKFDTLGKLYEFLEANSYQLSANSLIKPRIVDLLIKYKEQAFMSQRLATIHKDVPIDFSLDEMKWGEYDKEKLRAFFEELGFRSLLARFNSGGDKVSSKEKRGGGQMKLL</sequence>